<evidence type="ECO:0000313" key="3">
    <source>
        <dbReference type="Proteomes" id="UP000028761"/>
    </source>
</evidence>
<dbReference type="Proteomes" id="UP000028761">
    <property type="component" value="Chromosome 11"/>
</dbReference>
<feature type="transmembrane region" description="Helical" evidence="1">
    <location>
        <begin position="118"/>
        <end position="139"/>
    </location>
</feature>
<dbReference type="PANTHER" id="PTHR46254:SF3">
    <property type="entry name" value="SECRETED PROTEIN"/>
    <property type="match status" value="1"/>
</dbReference>
<dbReference type="GeneTree" id="ENSGT00940000161627"/>
<name>A0A8I5R2P3_PAPAN</name>
<keyword evidence="1" id="KW-0472">Membrane</keyword>
<protein>
    <submittedName>
        <fullName evidence="2">Uncharacterized protein</fullName>
    </submittedName>
</protein>
<accession>A0A8I5R2P3</accession>
<evidence type="ECO:0000256" key="1">
    <source>
        <dbReference type="SAM" id="Phobius"/>
    </source>
</evidence>
<reference evidence="2 3" key="1">
    <citation type="submission" date="2012-03" db="EMBL/GenBank/DDBJ databases">
        <title>Whole Genome Assembly of Papio anubis.</title>
        <authorList>
            <person name="Liu Y.L."/>
            <person name="Abraham K.A."/>
            <person name="Akbar H.A."/>
            <person name="Ali S.A."/>
            <person name="Anosike U.A."/>
            <person name="Aqrawi P.A."/>
            <person name="Arias F.A."/>
            <person name="Attaway T.A."/>
            <person name="Awwad R.A."/>
            <person name="Babu C.B."/>
            <person name="Bandaranaike D.B."/>
            <person name="Battles P.B."/>
            <person name="Bell A.B."/>
            <person name="Beltran B.B."/>
            <person name="Berhane-Mersha D.B."/>
            <person name="Bess C.B."/>
            <person name="Bickham C.B."/>
            <person name="Bolden T.B."/>
            <person name="Carter K.C."/>
            <person name="Chau D.C."/>
            <person name="Chavez A.C."/>
            <person name="Clerc-Blankenburg K.C."/>
            <person name="Coyle M.C."/>
            <person name="Dao M.D."/>
            <person name="Davila M.L.D."/>
            <person name="Davy-Carroll L.D."/>
            <person name="Denson S.D."/>
            <person name="Dinh H.D."/>
            <person name="Fernandez S.F."/>
            <person name="Fernando P.F."/>
            <person name="Forbes L.F."/>
            <person name="Francis C.F."/>
            <person name="Francisco L.F."/>
            <person name="Fu Q.F."/>
            <person name="Garcia-Iii R.G."/>
            <person name="Garrett T.G."/>
            <person name="Gross S.G."/>
            <person name="Gubbala S.G."/>
            <person name="Hirani K.H."/>
            <person name="Hogues M.H."/>
            <person name="Hollins B.H."/>
            <person name="Jackson L.J."/>
            <person name="Javaid M.J."/>
            <person name="Jhangiani S.J."/>
            <person name="Johnson A.J."/>
            <person name="Johnson B.J."/>
            <person name="Jones J.J."/>
            <person name="Joshi V.J."/>
            <person name="Kalu J.K."/>
            <person name="Khan N.K."/>
            <person name="Korchina V.K."/>
            <person name="Kovar C.K."/>
            <person name="Lago L.L."/>
            <person name="Lara F.L."/>
            <person name="Le T.-K.L."/>
            <person name="Lee S.L."/>
            <person name="Legall-Iii F.L."/>
            <person name="Lemon S.L."/>
            <person name="Liu J.L."/>
            <person name="Liu Y.-S.L."/>
            <person name="Liyanage D.L."/>
            <person name="Lopez J.L."/>
            <person name="Lorensuhewa L.L."/>
            <person name="Mata R.M."/>
            <person name="Mathew T.M."/>
            <person name="Mercado C.M."/>
            <person name="Mercado I.M."/>
            <person name="Morales K.M."/>
            <person name="Morgan M.M."/>
            <person name="Munidasa M.M."/>
            <person name="Ngo D.N."/>
            <person name="Nguyen L.N."/>
            <person name="Nguyen T.N."/>
            <person name="Nguyen N.N."/>
            <person name="Obregon M.O."/>
            <person name="Okwuonu G.O."/>
            <person name="Ongeri F.O."/>
            <person name="Onwere C.O."/>
            <person name="Osifeso I.O."/>
            <person name="Parra A.P."/>
            <person name="Patil S.P."/>
            <person name="Perez A.P."/>
            <person name="Perez Y.P."/>
            <person name="Pham C.P."/>
            <person name="Pu L.-L.P."/>
            <person name="Puazo M.P."/>
            <person name="Quiroz J.Q."/>
            <person name="Rouhana J.R."/>
            <person name="Ruiz M.R."/>
            <person name="Ruiz S.-J.R."/>
            <person name="Saada N.S."/>
            <person name="Santibanez J.S."/>
            <person name="Scheel M.S."/>
            <person name="Schneider B.S."/>
            <person name="Simmons D.S."/>
            <person name="Sisson I.S."/>
            <person name="Tang L.-Y.T."/>
            <person name="Thornton R.T."/>
            <person name="Tisius J.T."/>
            <person name="Toledanes G.T."/>
            <person name="Trejos Z.T."/>
            <person name="Usmani K.U."/>
            <person name="Varghese R.V."/>
            <person name="Vattathil S.V."/>
            <person name="Vee V.V."/>
            <person name="Walker D.W."/>
            <person name="Weissenberger G.W."/>
            <person name="White C.W."/>
            <person name="Williams A.W."/>
            <person name="Woodworth J.W."/>
            <person name="Wright R.W."/>
            <person name="Zhu Y.Z."/>
            <person name="Han Y.H."/>
            <person name="Newsham I.N."/>
            <person name="Nazareth L.N."/>
            <person name="Worley K.W."/>
            <person name="Muzny D.M."/>
            <person name="Rogers J.R."/>
            <person name="Gibbs R.G."/>
        </authorList>
    </citation>
    <scope>NUCLEOTIDE SEQUENCE [LARGE SCALE GENOMIC DNA]</scope>
</reference>
<keyword evidence="3" id="KW-1185">Reference proteome</keyword>
<keyword evidence="1" id="KW-1133">Transmembrane helix</keyword>
<reference evidence="2" key="2">
    <citation type="submission" date="2025-08" db="UniProtKB">
        <authorList>
            <consortium name="Ensembl"/>
        </authorList>
    </citation>
    <scope>IDENTIFICATION</scope>
</reference>
<sequence length="212" mass="23987">LREGLQRAEGPQKTAVSRIFFFLRRSFALVAQAGVQWCNLGSLQPPNLWFKQFSCLSLPSSWDYRHAPLCPANFCIFVETGIYHVGQVGLELLDSSDLPASASQSAGIIDMNHCAQAVALFLFFSFFLSFFCFVLFCFVRQSFFLVAQAGVKWHNLSSLQPLPPRFKQFSCLSLPSSWDYRHAPPRLANFCIFTRDGVSPCWPGWSQTPDLR</sequence>
<evidence type="ECO:0000313" key="2">
    <source>
        <dbReference type="Ensembl" id="ENSPANP00000060434.1"/>
    </source>
</evidence>
<dbReference type="PRINTS" id="PR02045">
    <property type="entry name" value="F138DOMAIN"/>
</dbReference>
<reference evidence="2" key="3">
    <citation type="submission" date="2025-09" db="UniProtKB">
        <authorList>
            <consortium name="Ensembl"/>
        </authorList>
    </citation>
    <scope>IDENTIFICATION</scope>
</reference>
<dbReference type="PANTHER" id="PTHR46254">
    <property type="entry name" value="PROTEIN GVQW1-RELATED"/>
    <property type="match status" value="1"/>
</dbReference>
<keyword evidence="1" id="KW-0812">Transmembrane</keyword>
<dbReference type="Ensembl" id="ENSPANT00000068204.1">
    <property type="protein sequence ID" value="ENSPANP00000060434.1"/>
    <property type="gene ID" value="ENSPANG00000050196.1"/>
</dbReference>
<dbReference type="AlphaFoldDB" id="A0A8I5R2P3"/>
<organism evidence="2 3">
    <name type="scientific">Papio anubis</name>
    <name type="common">Olive baboon</name>
    <dbReference type="NCBI Taxonomy" id="9555"/>
    <lineage>
        <taxon>Eukaryota</taxon>
        <taxon>Metazoa</taxon>
        <taxon>Chordata</taxon>
        <taxon>Craniata</taxon>
        <taxon>Vertebrata</taxon>
        <taxon>Euteleostomi</taxon>
        <taxon>Mammalia</taxon>
        <taxon>Eutheria</taxon>
        <taxon>Euarchontoglires</taxon>
        <taxon>Primates</taxon>
        <taxon>Haplorrhini</taxon>
        <taxon>Catarrhini</taxon>
        <taxon>Cercopithecidae</taxon>
        <taxon>Cercopithecinae</taxon>
        <taxon>Papio</taxon>
    </lineage>
</organism>
<proteinExistence type="predicted"/>